<keyword evidence="4" id="KW-1185">Reference proteome</keyword>
<gene>
    <name evidence="3" type="ORF">SAMN04488500_10964</name>
</gene>
<evidence type="ECO:0000313" key="4">
    <source>
        <dbReference type="Proteomes" id="UP000192738"/>
    </source>
</evidence>
<feature type="compositionally biased region" description="Polar residues" evidence="1">
    <location>
        <begin position="38"/>
        <end position="53"/>
    </location>
</feature>
<dbReference type="Proteomes" id="UP000192738">
    <property type="component" value="Unassembled WGS sequence"/>
</dbReference>
<keyword evidence="2" id="KW-0812">Transmembrane</keyword>
<protein>
    <submittedName>
        <fullName evidence="3">PepSY-associated TM region</fullName>
    </submittedName>
</protein>
<evidence type="ECO:0000313" key="3">
    <source>
        <dbReference type="EMBL" id="SMC79101.1"/>
    </source>
</evidence>
<sequence>MHMWIGLILAIVLLIEAVTGLILAEPWIVGQQGKPQMPQASPQSNIEQGTAPTTRGVEPPFKPASNEFNAFGFAKGLHQGKVGGFELKWIVDFSAIGLIILTVTGVYLSIPILKVRRNRR</sequence>
<proteinExistence type="predicted"/>
<dbReference type="AlphaFoldDB" id="A0A1W2C1X8"/>
<dbReference type="RefSeq" id="WP_084575969.1">
    <property type="nucleotide sequence ID" value="NZ_CP155572.1"/>
</dbReference>
<organism evidence="3 4">
    <name type="scientific">Sporomusa malonica</name>
    <dbReference type="NCBI Taxonomy" id="112901"/>
    <lineage>
        <taxon>Bacteria</taxon>
        <taxon>Bacillati</taxon>
        <taxon>Bacillota</taxon>
        <taxon>Negativicutes</taxon>
        <taxon>Selenomonadales</taxon>
        <taxon>Sporomusaceae</taxon>
        <taxon>Sporomusa</taxon>
    </lineage>
</organism>
<name>A0A1W2C1X8_9FIRM</name>
<accession>A0A1W2C1X8</accession>
<dbReference type="Pfam" id="PF03929">
    <property type="entry name" value="PepSY_TM"/>
    <property type="match status" value="1"/>
</dbReference>
<keyword evidence="2" id="KW-1133">Transmembrane helix</keyword>
<evidence type="ECO:0000256" key="2">
    <source>
        <dbReference type="SAM" id="Phobius"/>
    </source>
</evidence>
<reference evidence="3 4" key="1">
    <citation type="submission" date="2017-04" db="EMBL/GenBank/DDBJ databases">
        <authorList>
            <person name="Afonso C.L."/>
            <person name="Miller P.J."/>
            <person name="Scott M.A."/>
            <person name="Spackman E."/>
            <person name="Goraichik I."/>
            <person name="Dimitrov K.M."/>
            <person name="Suarez D.L."/>
            <person name="Swayne D.E."/>
        </authorList>
    </citation>
    <scope>NUCLEOTIDE SEQUENCE [LARGE SCALE GENOMIC DNA]</scope>
    <source>
        <strain evidence="3 4">DSM 5090</strain>
    </source>
</reference>
<dbReference type="STRING" id="112901.SAMN04488500_10964"/>
<dbReference type="EMBL" id="FWXI01000009">
    <property type="protein sequence ID" value="SMC79101.1"/>
    <property type="molecule type" value="Genomic_DNA"/>
</dbReference>
<dbReference type="InterPro" id="IPR005625">
    <property type="entry name" value="PepSY-ass_TM"/>
</dbReference>
<evidence type="ECO:0000256" key="1">
    <source>
        <dbReference type="SAM" id="MobiDB-lite"/>
    </source>
</evidence>
<feature type="transmembrane region" description="Helical" evidence="2">
    <location>
        <begin position="89"/>
        <end position="110"/>
    </location>
</feature>
<feature type="region of interest" description="Disordered" evidence="1">
    <location>
        <begin position="34"/>
        <end position="59"/>
    </location>
</feature>
<keyword evidence="2" id="KW-0472">Membrane</keyword>
<dbReference type="OrthoDB" id="1684693at2"/>